<dbReference type="InterPro" id="IPR011990">
    <property type="entry name" value="TPR-like_helical_dom_sf"/>
</dbReference>
<evidence type="ECO:0000256" key="9">
    <source>
        <dbReference type="ARBA" id="ARBA00022737"/>
    </source>
</evidence>
<dbReference type="Pfam" id="PF17177">
    <property type="entry name" value="PPR_long"/>
    <property type="match status" value="1"/>
</dbReference>
<dbReference type="STRING" id="3641.A0A061EJX9"/>
<keyword evidence="13" id="KW-0809">Transit peptide</keyword>
<proteinExistence type="inferred from homology"/>
<dbReference type="EC" id="3.1.26.5" evidence="5"/>
<dbReference type="InterPro" id="IPR002885">
    <property type="entry name" value="PPR_rpt"/>
</dbReference>
<evidence type="ECO:0000259" key="19">
    <source>
        <dbReference type="Pfam" id="PF17177"/>
    </source>
</evidence>
<keyword evidence="15" id="KW-0464">Manganese</keyword>
<evidence type="ECO:0000256" key="2">
    <source>
        <dbReference type="ARBA" id="ARBA00001946"/>
    </source>
</evidence>
<dbReference type="Pfam" id="PF16953">
    <property type="entry name" value="PRORP"/>
    <property type="match status" value="1"/>
</dbReference>
<keyword evidence="10" id="KW-0378">Hydrolase</keyword>
<keyword evidence="21" id="KW-1185">Reference proteome</keyword>
<evidence type="ECO:0000256" key="12">
    <source>
        <dbReference type="ARBA" id="ARBA00022842"/>
    </source>
</evidence>
<evidence type="ECO:0000256" key="13">
    <source>
        <dbReference type="ARBA" id="ARBA00022946"/>
    </source>
</evidence>
<keyword evidence="12" id="KW-0460">Magnesium</keyword>
<dbReference type="GO" id="GO:0004526">
    <property type="term" value="F:ribonuclease P activity"/>
    <property type="evidence" value="ECO:0000318"/>
    <property type="project" value="GO_Central"/>
</dbReference>
<comment type="subcellular location">
    <subcellularLocation>
        <location evidence="3">Mitochondrion</location>
    </subcellularLocation>
</comment>
<keyword evidence="8" id="KW-0479">Metal-binding</keyword>
<dbReference type="FunFam" id="3.40.50.11980:FF:000002">
    <property type="entry name" value="Proteinaceous RNase P 2"/>
    <property type="match status" value="1"/>
</dbReference>
<keyword evidence="14" id="KW-0496">Mitochondrion</keyword>
<evidence type="ECO:0000256" key="6">
    <source>
        <dbReference type="ARBA" id="ARBA00022694"/>
    </source>
</evidence>
<evidence type="ECO:0000256" key="11">
    <source>
        <dbReference type="ARBA" id="ARBA00022833"/>
    </source>
</evidence>
<dbReference type="FunFam" id="1.25.40.10:FF:000339">
    <property type="entry name" value="Proteinaceous RNase P 1, chloroplastic/mitochondrial"/>
    <property type="match status" value="1"/>
</dbReference>
<feature type="domain" description="PRORP" evidence="18">
    <location>
        <begin position="340"/>
        <end position="566"/>
    </location>
</feature>
<evidence type="ECO:0000256" key="16">
    <source>
        <dbReference type="PROSITE-ProRule" id="PRU00708"/>
    </source>
</evidence>
<dbReference type="PROSITE" id="PS51375">
    <property type="entry name" value="PPR"/>
    <property type="match status" value="1"/>
</dbReference>
<organism evidence="20 21">
    <name type="scientific">Theobroma cacao</name>
    <name type="common">Cacao</name>
    <name type="synonym">Cocoa</name>
    <dbReference type="NCBI Taxonomy" id="3641"/>
    <lineage>
        <taxon>Eukaryota</taxon>
        <taxon>Viridiplantae</taxon>
        <taxon>Streptophyta</taxon>
        <taxon>Embryophyta</taxon>
        <taxon>Tracheophyta</taxon>
        <taxon>Spermatophyta</taxon>
        <taxon>Magnoliopsida</taxon>
        <taxon>eudicotyledons</taxon>
        <taxon>Gunneridae</taxon>
        <taxon>Pentapetalae</taxon>
        <taxon>rosids</taxon>
        <taxon>malvids</taxon>
        <taxon>Malvales</taxon>
        <taxon>Malvaceae</taxon>
        <taxon>Byttnerioideae</taxon>
        <taxon>Theobroma</taxon>
    </lineage>
</organism>
<keyword evidence="6" id="KW-0819">tRNA processing</keyword>
<protein>
    <recommendedName>
        <fullName evidence="5">ribonuclease P</fullName>
        <ecNumber evidence="5">3.1.26.5</ecNumber>
    </recommendedName>
</protein>
<comment type="catalytic activity">
    <reaction evidence="1">
        <text>Endonucleolytic cleavage of RNA, removing 5'-extranucleotides from tRNA precursor.</text>
        <dbReference type="EC" id="3.1.26.5"/>
    </reaction>
</comment>
<reference evidence="20 21" key="1">
    <citation type="journal article" date="2013" name="Genome Biol.">
        <title>The genome sequence of the most widely cultivated cacao type and its use to identify candidate genes regulating pod color.</title>
        <authorList>
            <person name="Motamayor J.C."/>
            <person name="Mockaitis K."/>
            <person name="Schmutz J."/>
            <person name="Haiminen N."/>
            <person name="Iii D.L."/>
            <person name="Cornejo O."/>
            <person name="Findley S.D."/>
            <person name="Zheng P."/>
            <person name="Utro F."/>
            <person name="Royaert S."/>
            <person name="Saski C."/>
            <person name="Jenkins J."/>
            <person name="Podicheti R."/>
            <person name="Zhao M."/>
            <person name="Scheffler B.E."/>
            <person name="Stack J.C."/>
            <person name="Feltus F.A."/>
            <person name="Mustiga G.M."/>
            <person name="Amores F."/>
            <person name="Phillips W."/>
            <person name="Marelli J.P."/>
            <person name="May G.D."/>
            <person name="Shapiro H."/>
            <person name="Ma J."/>
            <person name="Bustamante C.D."/>
            <person name="Schnell R.J."/>
            <person name="Main D."/>
            <person name="Gilbert D."/>
            <person name="Parida L."/>
            <person name="Kuhn D.N."/>
        </authorList>
    </citation>
    <scope>NUCLEOTIDE SEQUENCE [LARGE SCALE GENOMIC DNA]</scope>
    <source>
        <strain evidence="21">cv. Matina 1-6</strain>
    </source>
</reference>
<dbReference type="eggNOG" id="KOG1347">
    <property type="taxonomic scope" value="Eukaryota"/>
</dbReference>
<dbReference type="EMBL" id="CM001882">
    <property type="protein sequence ID" value="EOY02609.1"/>
    <property type="molecule type" value="Genomic_DNA"/>
</dbReference>
<gene>
    <name evidence="20" type="ORF">TCM_017033</name>
</gene>
<dbReference type="Gene3D" id="1.25.40.10">
    <property type="entry name" value="Tetratricopeptide repeat domain"/>
    <property type="match status" value="1"/>
</dbReference>
<dbReference type="GO" id="GO:0001682">
    <property type="term" value="P:tRNA 5'-leader removal"/>
    <property type="evidence" value="ECO:0000318"/>
    <property type="project" value="GO_Central"/>
</dbReference>
<evidence type="ECO:0000256" key="14">
    <source>
        <dbReference type="ARBA" id="ARBA00023128"/>
    </source>
</evidence>
<keyword evidence="7" id="KW-0540">Nuclease</keyword>
<keyword evidence="11" id="KW-0862">Zinc</keyword>
<evidence type="ECO:0000313" key="20">
    <source>
        <dbReference type="EMBL" id="EOY02609.1"/>
    </source>
</evidence>
<dbReference type="Gramene" id="EOY02609">
    <property type="protein sequence ID" value="EOY02609"/>
    <property type="gene ID" value="TCM_017033"/>
</dbReference>
<name>A0A061EJX9_THECC</name>
<dbReference type="PANTHER" id="PTHR13547">
    <property type="match status" value="1"/>
</dbReference>
<feature type="repeat" description="PPR" evidence="16">
    <location>
        <begin position="177"/>
        <end position="211"/>
    </location>
</feature>
<evidence type="ECO:0000256" key="8">
    <source>
        <dbReference type="ARBA" id="ARBA00022723"/>
    </source>
</evidence>
<dbReference type="InParanoid" id="A0A061EJX9"/>
<evidence type="ECO:0000256" key="10">
    <source>
        <dbReference type="ARBA" id="ARBA00022801"/>
    </source>
</evidence>
<dbReference type="OMA" id="CIDINPV"/>
<dbReference type="FunCoup" id="A0A061EJX9">
    <property type="interactions" value="2646"/>
</dbReference>
<accession>A0A061EJX9</accession>
<sequence length="574" mass="64684">MLGVNPYVPSMSMFKKIPFSFIYQNCFRCSLLPFGTCYYHLFLKPVRISNVHVNYFAVDKTRNLSAVATAAKSTVNTSNSTNAMSNKARKKAHRESPESVLKYKLDMCSKHGKLVEALGLYEEGRSNGVTLKQHHYNVLLYLCAREASGDGVELKELGLKRGFEIFQKMVGDKVSPNETTFTSMARLAVAREDPDLAFELVKQMKSLGIPPKLRSYGPALFGFCEKGNAEKGYELDAHMAESGVTPEEPELSALLKVSADTKNADKVYDMLQRLRATVRQVSESTFQIIEDWFKSEDATKVGVESWDVNKIKKGVVDGGGGWHGQGWLGSGRWRVMRTKMTENGVCRCCGEKLVSIDIDPKETENFATKLTELACNREVKADFIRFQEWLQQHGPFDAVVDGANVGLIKADTFNFNQLNNVVNQLRQMSPSKRSPLVILHQGRVTNGPARNPNNRNWLDSWKRAGALYATPAGSNDDWYWLYAAVSCKCLLVTNDEMRDHLFQLLGTSFFPRWKEKHQVRLSMTRLGLSLHMPPPYSIVIQESESGSWHVPTIADDDLLNPRQWLCVGRTRNKS</sequence>
<dbReference type="InterPro" id="IPR031595">
    <property type="entry name" value="PRORP_C"/>
</dbReference>
<dbReference type="Proteomes" id="UP000026915">
    <property type="component" value="Chromosome 4"/>
</dbReference>
<dbReference type="GO" id="GO:0046872">
    <property type="term" value="F:metal ion binding"/>
    <property type="evidence" value="ECO:0007669"/>
    <property type="project" value="UniProtKB-KW"/>
</dbReference>
<evidence type="ECO:0000256" key="7">
    <source>
        <dbReference type="ARBA" id="ARBA00022722"/>
    </source>
</evidence>
<evidence type="ECO:0000256" key="4">
    <source>
        <dbReference type="ARBA" id="ARBA00007626"/>
    </source>
</evidence>
<evidence type="ECO:0000256" key="15">
    <source>
        <dbReference type="ARBA" id="ARBA00023211"/>
    </source>
</evidence>
<dbReference type="HOGENOM" id="CLU_014066_2_0_1"/>
<evidence type="ECO:0000256" key="1">
    <source>
        <dbReference type="ARBA" id="ARBA00000928"/>
    </source>
</evidence>
<dbReference type="Gene3D" id="3.40.50.11980">
    <property type="match status" value="1"/>
</dbReference>
<evidence type="ECO:0000256" key="5">
    <source>
        <dbReference type="ARBA" id="ARBA00012179"/>
    </source>
</evidence>
<keyword evidence="9" id="KW-0677">Repeat</keyword>
<evidence type="ECO:0000256" key="17">
    <source>
        <dbReference type="SAM" id="MobiDB-lite"/>
    </source>
</evidence>
<dbReference type="GO" id="GO:0005739">
    <property type="term" value="C:mitochondrion"/>
    <property type="evidence" value="ECO:0007669"/>
    <property type="project" value="UniProtKB-SubCell"/>
</dbReference>
<dbReference type="AlphaFoldDB" id="A0A061EJX9"/>
<dbReference type="InterPro" id="IPR033443">
    <property type="entry name" value="PROP1-like_PPR_dom"/>
</dbReference>
<evidence type="ECO:0000256" key="3">
    <source>
        <dbReference type="ARBA" id="ARBA00004173"/>
    </source>
</evidence>
<comment type="cofactor">
    <cofactor evidence="2">
        <name>Mg(2+)</name>
        <dbReference type="ChEBI" id="CHEBI:18420"/>
    </cofactor>
</comment>
<dbReference type="PANTHER" id="PTHR13547:SF1">
    <property type="entry name" value="MITOCHONDRIAL RIBONUCLEASE P CATALYTIC SUBUNIT"/>
    <property type="match status" value="1"/>
</dbReference>
<evidence type="ECO:0000313" key="21">
    <source>
        <dbReference type="Proteomes" id="UP000026915"/>
    </source>
</evidence>
<evidence type="ECO:0000259" key="18">
    <source>
        <dbReference type="Pfam" id="PF16953"/>
    </source>
</evidence>
<comment type="similarity">
    <text evidence="4">Belongs to the PPR family. P subfamily.</text>
</comment>
<feature type="domain" description="PROP1-like PPR" evidence="19">
    <location>
        <begin position="89"/>
        <end position="299"/>
    </location>
</feature>
<feature type="region of interest" description="Disordered" evidence="17">
    <location>
        <begin position="78"/>
        <end position="97"/>
    </location>
</feature>